<reference evidence="1 2" key="1">
    <citation type="submission" date="2024-09" db="EMBL/GenBank/DDBJ databases">
        <authorList>
            <person name="Sun Q."/>
            <person name="Mori K."/>
        </authorList>
    </citation>
    <scope>NUCLEOTIDE SEQUENCE [LARGE SCALE GENOMIC DNA]</scope>
    <source>
        <strain evidence="1 2">NCAIM B.02529</strain>
    </source>
</reference>
<evidence type="ECO:0000313" key="1">
    <source>
        <dbReference type="EMBL" id="MFC0523409.1"/>
    </source>
</evidence>
<proteinExistence type="predicted"/>
<accession>A0ABV6LMA0</accession>
<sequence length="329" mass="38016">MGPRNIELVEKAKLFTQDKLSFCTYVCLTGSSAREEADEFSDIDIIGFTGREQFLGEHDLYFQGDIVQVEVKSILEFPNKSLFSYNPWHFKYLTESIILKDNNGELSKLQGWAKSYYASIQGQRDVIHDVENIVNGRKYYAQDQLEKRELFEATHAAMGAWAEAALLYQFLKYHTNSSDAVIPNIENLAIMNELRRSVPFTVQSPVDIDRIRGTLSDLRAYLRDHGFEHIPGISTIQEDLEAQKTERLVRKEQWFNLHWHCYSEAFLIILRASQQESFTEYFQQLPSSLQQGLNRLGFITLSTEAIHTLIHVTDTLMELSRETITSEQI</sequence>
<protein>
    <recommendedName>
        <fullName evidence="3">Polymerase nucleotidyl transferase domain-containing protein</fullName>
    </recommendedName>
</protein>
<evidence type="ECO:0000313" key="2">
    <source>
        <dbReference type="Proteomes" id="UP001589836"/>
    </source>
</evidence>
<evidence type="ECO:0008006" key="3">
    <source>
        <dbReference type="Google" id="ProtNLM"/>
    </source>
</evidence>
<keyword evidence="2" id="KW-1185">Reference proteome</keyword>
<comment type="caution">
    <text evidence="1">The sequence shown here is derived from an EMBL/GenBank/DDBJ whole genome shotgun (WGS) entry which is preliminary data.</text>
</comment>
<dbReference type="SUPFAM" id="SSF81301">
    <property type="entry name" value="Nucleotidyltransferase"/>
    <property type="match status" value="1"/>
</dbReference>
<dbReference type="Proteomes" id="UP001589836">
    <property type="component" value="Unassembled WGS sequence"/>
</dbReference>
<dbReference type="RefSeq" id="WP_377346168.1">
    <property type="nucleotide sequence ID" value="NZ_JBHLTP010000004.1"/>
</dbReference>
<dbReference type="Gene3D" id="3.30.460.10">
    <property type="entry name" value="Beta Polymerase, domain 2"/>
    <property type="match status" value="1"/>
</dbReference>
<name>A0ABV6LMA0_9BACI</name>
<dbReference type="InterPro" id="IPR043519">
    <property type="entry name" value="NT_sf"/>
</dbReference>
<organism evidence="1 2">
    <name type="scientific">Pontibacillus salicampi</name>
    <dbReference type="NCBI Taxonomy" id="1449801"/>
    <lineage>
        <taxon>Bacteria</taxon>
        <taxon>Bacillati</taxon>
        <taxon>Bacillota</taxon>
        <taxon>Bacilli</taxon>
        <taxon>Bacillales</taxon>
        <taxon>Bacillaceae</taxon>
        <taxon>Pontibacillus</taxon>
    </lineage>
</organism>
<dbReference type="EMBL" id="JBHLTP010000004">
    <property type="protein sequence ID" value="MFC0523409.1"/>
    <property type="molecule type" value="Genomic_DNA"/>
</dbReference>
<gene>
    <name evidence="1" type="ORF">ACFFGV_07405</name>
</gene>